<evidence type="ECO:0000256" key="1">
    <source>
        <dbReference type="SAM" id="Phobius"/>
    </source>
</evidence>
<comment type="caution">
    <text evidence="2">The sequence shown here is derived from an EMBL/GenBank/DDBJ whole genome shotgun (WGS) entry which is preliminary data.</text>
</comment>
<organism evidence="2 3">
    <name type="scientific">Streptomyces coeruleoprunus</name>
    <dbReference type="NCBI Taxonomy" id="285563"/>
    <lineage>
        <taxon>Bacteria</taxon>
        <taxon>Bacillati</taxon>
        <taxon>Actinomycetota</taxon>
        <taxon>Actinomycetes</taxon>
        <taxon>Kitasatosporales</taxon>
        <taxon>Streptomycetaceae</taxon>
        <taxon>Streptomyces</taxon>
    </lineage>
</organism>
<protein>
    <recommendedName>
        <fullName evidence="4">ABC transmembrane type-1 domain-containing protein</fullName>
    </recommendedName>
</protein>
<dbReference type="EMBL" id="JBHSJD010000002">
    <property type="protein sequence ID" value="MFC5021345.1"/>
    <property type="molecule type" value="Genomic_DNA"/>
</dbReference>
<accession>A0ABV9X7B5</accession>
<name>A0ABV9X7B5_9ACTN</name>
<feature type="transmembrane region" description="Helical" evidence="1">
    <location>
        <begin position="144"/>
        <end position="170"/>
    </location>
</feature>
<reference evidence="3" key="1">
    <citation type="journal article" date="2019" name="Int. J. Syst. Evol. Microbiol.">
        <title>The Global Catalogue of Microorganisms (GCM) 10K type strain sequencing project: providing services to taxonomists for standard genome sequencing and annotation.</title>
        <authorList>
            <consortium name="The Broad Institute Genomics Platform"/>
            <consortium name="The Broad Institute Genome Sequencing Center for Infectious Disease"/>
            <person name="Wu L."/>
            <person name="Ma J."/>
        </authorList>
    </citation>
    <scope>NUCLEOTIDE SEQUENCE [LARGE SCALE GENOMIC DNA]</scope>
    <source>
        <strain evidence="3">CGMCC 4.1648</strain>
    </source>
</reference>
<evidence type="ECO:0008006" key="4">
    <source>
        <dbReference type="Google" id="ProtNLM"/>
    </source>
</evidence>
<keyword evidence="1" id="KW-0472">Membrane</keyword>
<keyword evidence="1" id="KW-1133">Transmembrane helix</keyword>
<keyword evidence="3" id="KW-1185">Reference proteome</keyword>
<dbReference type="RefSeq" id="WP_345693313.1">
    <property type="nucleotide sequence ID" value="NZ_BAABIT010000001.1"/>
</dbReference>
<keyword evidence="1" id="KW-0812">Transmembrane</keyword>
<evidence type="ECO:0000313" key="2">
    <source>
        <dbReference type="EMBL" id="MFC5021345.1"/>
    </source>
</evidence>
<dbReference type="Proteomes" id="UP001595829">
    <property type="component" value="Unassembled WGS sequence"/>
</dbReference>
<sequence>MAVFLVLSEKVPQAGKAGDRLSQLFAAVEWMGKPTALAAGSFVAYLVGSLLEIRASAVLRFVQDIAEKHMKPSMRTRWLVLTPSGFNSLSTHMRKAYGSGVNPGERTLECVLADLPEVRDRLYGADKDLFADYDRMNAEADLKVNAGFAFMVLSITAYSMLGSVNWLLLLEPALFLIWRGFRRVRRANDVLVQAIVVGAVRISTLEAFRRPTPDEEDRSGRR</sequence>
<gene>
    <name evidence="2" type="ORF">ACFPM3_04150</name>
</gene>
<proteinExistence type="predicted"/>
<evidence type="ECO:0000313" key="3">
    <source>
        <dbReference type="Proteomes" id="UP001595829"/>
    </source>
</evidence>